<feature type="compositionally biased region" description="Polar residues" evidence="1">
    <location>
        <begin position="1"/>
        <end position="19"/>
    </location>
</feature>
<dbReference type="AlphaFoldDB" id="A0A7D5LC40"/>
<reference evidence="2 3" key="1">
    <citation type="submission" date="2020-06" db="EMBL/GenBank/DDBJ databases">
        <title>NJ-3-1, isolated from saline soil.</title>
        <authorList>
            <person name="Cui H.L."/>
            <person name="Shi X."/>
        </authorList>
    </citation>
    <scope>NUCLEOTIDE SEQUENCE [LARGE SCALE GENOMIC DNA]</scope>
    <source>
        <strain evidence="2 3">NJ-3-1</strain>
    </source>
</reference>
<organism evidence="2 3">
    <name type="scientific">Halorarum salinum</name>
    <dbReference type="NCBI Taxonomy" id="2743089"/>
    <lineage>
        <taxon>Archaea</taxon>
        <taxon>Methanobacteriati</taxon>
        <taxon>Methanobacteriota</taxon>
        <taxon>Stenosarchaea group</taxon>
        <taxon>Halobacteria</taxon>
        <taxon>Halobacteriales</taxon>
        <taxon>Haloferacaceae</taxon>
        <taxon>Halorarum</taxon>
    </lineage>
</organism>
<evidence type="ECO:0000256" key="1">
    <source>
        <dbReference type="SAM" id="MobiDB-lite"/>
    </source>
</evidence>
<dbReference type="EMBL" id="CP058579">
    <property type="protein sequence ID" value="QLG63090.1"/>
    <property type="molecule type" value="Genomic_DNA"/>
</dbReference>
<sequence>MIDSPTSTVAQLHNENSYQEGEADAALDPATGAVAYKDANGDWHVRQATEGEDTKRVVREQRNPPRTSGSVGDGTAPIDDPYAAGDNVETVGFHRYDRARLRVGVNASADPTDAEVGWDTDGGITDQDAGAADPANIVGRGVELIERTDADNLLVVEFF</sequence>
<dbReference type="OrthoDB" id="321023at2157"/>
<name>A0A7D5LC40_9EURY</name>
<feature type="compositionally biased region" description="Basic and acidic residues" evidence="1">
    <location>
        <begin position="42"/>
        <end position="63"/>
    </location>
</feature>
<dbReference type="GeneID" id="56038924"/>
<dbReference type="Proteomes" id="UP000509626">
    <property type="component" value="Chromosome"/>
</dbReference>
<feature type="region of interest" description="Disordered" evidence="1">
    <location>
        <begin position="42"/>
        <end position="83"/>
    </location>
</feature>
<evidence type="ECO:0000313" key="3">
    <source>
        <dbReference type="Proteomes" id="UP000509626"/>
    </source>
</evidence>
<proteinExistence type="predicted"/>
<gene>
    <name evidence="2" type="ORF">HUG12_15655</name>
</gene>
<dbReference type="RefSeq" id="WP_179269675.1">
    <property type="nucleotide sequence ID" value="NZ_CP058579.1"/>
</dbReference>
<feature type="region of interest" description="Disordered" evidence="1">
    <location>
        <begin position="1"/>
        <end position="23"/>
    </location>
</feature>
<dbReference type="KEGG" id="halu:HUG12_15655"/>
<accession>A0A7D5LC40</accession>
<protein>
    <submittedName>
        <fullName evidence="2">Uncharacterized protein</fullName>
    </submittedName>
</protein>
<keyword evidence="3" id="KW-1185">Reference proteome</keyword>
<evidence type="ECO:0000313" key="2">
    <source>
        <dbReference type="EMBL" id="QLG63090.1"/>
    </source>
</evidence>